<comment type="caution">
    <text evidence="8">The sequence shown here is derived from an EMBL/GenBank/DDBJ whole genome shotgun (WGS) entry which is preliminary data.</text>
</comment>
<dbReference type="PANTHER" id="PTHR46577">
    <property type="entry name" value="HTH-TYPE TRANSCRIPTIONAL REGULATORY PROTEIN GABR"/>
    <property type="match status" value="1"/>
</dbReference>
<keyword evidence="3" id="KW-0805">Transcription regulation</keyword>
<evidence type="ECO:0000256" key="5">
    <source>
        <dbReference type="ARBA" id="ARBA00023163"/>
    </source>
</evidence>
<keyword evidence="8" id="KW-0032">Aminotransferase</keyword>
<evidence type="ECO:0000256" key="3">
    <source>
        <dbReference type="ARBA" id="ARBA00023015"/>
    </source>
</evidence>
<dbReference type="SUPFAM" id="SSF46785">
    <property type="entry name" value="Winged helix' DNA-binding domain"/>
    <property type="match status" value="1"/>
</dbReference>
<dbReference type="InterPro" id="IPR036388">
    <property type="entry name" value="WH-like_DNA-bd_sf"/>
</dbReference>
<organism evidence="8 9">
    <name type="scientific">Agromyces lapidis</name>
    <dbReference type="NCBI Taxonomy" id="279574"/>
    <lineage>
        <taxon>Bacteria</taxon>
        <taxon>Bacillati</taxon>
        <taxon>Actinomycetota</taxon>
        <taxon>Actinomycetes</taxon>
        <taxon>Micrococcales</taxon>
        <taxon>Microbacteriaceae</taxon>
        <taxon>Agromyces</taxon>
    </lineage>
</organism>
<dbReference type="CDD" id="cd07377">
    <property type="entry name" value="WHTH_GntR"/>
    <property type="match status" value="1"/>
</dbReference>
<accession>A0ABV5SPQ7</accession>
<dbReference type="CDD" id="cd00609">
    <property type="entry name" value="AAT_like"/>
    <property type="match status" value="1"/>
</dbReference>
<reference evidence="8 9" key="1">
    <citation type="submission" date="2024-09" db="EMBL/GenBank/DDBJ databases">
        <authorList>
            <person name="Sun Q."/>
            <person name="Mori K."/>
        </authorList>
    </citation>
    <scope>NUCLEOTIDE SEQUENCE [LARGE SCALE GENOMIC DNA]</scope>
    <source>
        <strain evidence="8 9">JCM 14321</strain>
    </source>
</reference>
<keyword evidence="5" id="KW-0804">Transcription</keyword>
<dbReference type="PRINTS" id="PR00035">
    <property type="entry name" value="HTHGNTR"/>
</dbReference>
<protein>
    <submittedName>
        <fullName evidence="8">PLP-dependent aminotransferase family protein</fullName>
    </submittedName>
</protein>
<evidence type="ECO:0000256" key="2">
    <source>
        <dbReference type="ARBA" id="ARBA00022898"/>
    </source>
</evidence>
<dbReference type="InterPro" id="IPR000524">
    <property type="entry name" value="Tscrpt_reg_HTH_GntR"/>
</dbReference>
<keyword evidence="2" id="KW-0663">Pyridoxal phosphate</keyword>
<evidence type="ECO:0000256" key="6">
    <source>
        <dbReference type="SAM" id="MobiDB-lite"/>
    </source>
</evidence>
<keyword evidence="4" id="KW-0238">DNA-binding</keyword>
<evidence type="ECO:0000313" key="8">
    <source>
        <dbReference type="EMBL" id="MFB9641049.1"/>
    </source>
</evidence>
<dbReference type="SUPFAM" id="SSF53383">
    <property type="entry name" value="PLP-dependent transferases"/>
    <property type="match status" value="1"/>
</dbReference>
<dbReference type="PROSITE" id="PS50949">
    <property type="entry name" value="HTH_GNTR"/>
    <property type="match status" value="1"/>
</dbReference>
<evidence type="ECO:0000256" key="4">
    <source>
        <dbReference type="ARBA" id="ARBA00023125"/>
    </source>
</evidence>
<comment type="similarity">
    <text evidence="1">In the C-terminal section; belongs to the class-I pyridoxal-phosphate-dependent aminotransferase family.</text>
</comment>
<gene>
    <name evidence="8" type="ORF">ACFFQV_01985</name>
</gene>
<name>A0ABV5SPQ7_9MICO</name>
<evidence type="ECO:0000259" key="7">
    <source>
        <dbReference type="PROSITE" id="PS50949"/>
    </source>
</evidence>
<dbReference type="Gene3D" id="3.40.640.10">
    <property type="entry name" value="Type I PLP-dependent aspartate aminotransferase-like (Major domain)"/>
    <property type="match status" value="1"/>
</dbReference>
<evidence type="ECO:0000313" key="9">
    <source>
        <dbReference type="Proteomes" id="UP001589667"/>
    </source>
</evidence>
<proteinExistence type="inferred from homology"/>
<feature type="region of interest" description="Disordered" evidence="6">
    <location>
        <begin position="99"/>
        <end position="130"/>
    </location>
</feature>
<dbReference type="EMBL" id="JBHMBL010000001">
    <property type="protein sequence ID" value="MFB9641049.1"/>
    <property type="molecule type" value="Genomic_DNA"/>
</dbReference>
<dbReference type="InterPro" id="IPR015424">
    <property type="entry name" value="PyrdxlP-dep_Trfase"/>
</dbReference>
<dbReference type="InterPro" id="IPR004839">
    <property type="entry name" value="Aminotransferase_I/II_large"/>
</dbReference>
<evidence type="ECO:0000256" key="1">
    <source>
        <dbReference type="ARBA" id="ARBA00005384"/>
    </source>
</evidence>
<dbReference type="InterPro" id="IPR051446">
    <property type="entry name" value="HTH_trans_reg/aminotransferase"/>
</dbReference>
<feature type="domain" description="HTH gntR-type" evidence="7">
    <location>
        <begin position="25"/>
        <end position="93"/>
    </location>
</feature>
<dbReference type="InterPro" id="IPR036390">
    <property type="entry name" value="WH_DNA-bd_sf"/>
</dbReference>
<dbReference type="Gene3D" id="1.10.10.10">
    <property type="entry name" value="Winged helix-like DNA-binding domain superfamily/Winged helix DNA-binding domain"/>
    <property type="match status" value="1"/>
</dbReference>
<dbReference type="InterPro" id="IPR015421">
    <property type="entry name" value="PyrdxlP-dep_Trfase_major"/>
</dbReference>
<dbReference type="Pfam" id="PF00155">
    <property type="entry name" value="Aminotran_1_2"/>
    <property type="match status" value="1"/>
</dbReference>
<dbReference type="Proteomes" id="UP001589667">
    <property type="component" value="Unassembled WGS sequence"/>
</dbReference>
<sequence length="493" mass="51638">MPRSRPAPGPALAWETLIDLGTGPAPLRDRLEGAIRDAVTSGRAPAGAALPPSRGLAETLGVSRWVVTEAYGQLVAEGFLEATVGSGTRVPATVASAGDLTRGAPTADHGAHSPAEAAKGSGLRPEYRRPPFDLGPGVADLRHAPRARWAAAVRHALEVLPDAEFSVVDRLGHPSARTAVADYLARSRRAVAAPDDVVITHGATDGMTAVVAGLRAAGHRSILVEDPSWSRLREVAAAAGLTPVPVPVDRDGIDVDRLVAAAARTGARAALITPAHQFPLGAALSPARRDAIVRWVAERDGVLIEDDYDAEFRYDRRPIAALQSLAPERIVLVGSLSKSMAQAYGLGWALAPAGLRERVRLAERPRPSTLEQTALARFIESGDLERHLRAARGRFKRRRAALLAALARELPELEVTGIAAGMHAVLALPPNVRASEVVVAAAESGIAVSDLARYRATGAQASPEALVVGYGNLSDALVDDAVARLAGVIRSLA</sequence>
<dbReference type="RefSeq" id="WP_157423559.1">
    <property type="nucleotide sequence ID" value="NZ_BAAANI010000008.1"/>
</dbReference>
<dbReference type="GO" id="GO:0008483">
    <property type="term" value="F:transaminase activity"/>
    <property type="evidence" value="ECO:0007669"/>
    <property type="project" value="UniProtKB-KW"/>
</dbReference>
<keyword evidence="8" id="KW-0808">Transferase</keyword>
<keyword evidence="9" id="KW-1185">Reference proteome</keyword>
<dbReference type="Pfam" id="PF00392">
    <property type="entry name" value="GntR"/>
    <property type="match status" value="1"/>
</dbReference>
<dbReference type="SMART" id="SM00345">
    <property type="entry name" value="HTH_GNTR"/>
    <property type="match status" value="1"/>
</dbReference>
<dbReference type="PANTHER" id="PTHR46577:SF1">
    <property type="entry name" value="HTH-TYPE TRANSCRIPTIONAL REGULATORY PROTEIN GABR"/>
    <property type="match status" value="1"/>
</dbReference>